<dbReference type="EnsemblPlants" id="OMERI02G12860.1">
    <property type="protein sequence ID" value="OMERI02G12860.1"/>
    <property type="gene ID" value="OMERI02G12860"/>
</dbReference>
<dbReference type="GO" id="GO:0009507">
    <property type="term" value="C:chloroplast"/>
    <property type="evidence" value="ECO:0007669"/>
    <property type="project" value="TreeGrafter"/>
</dbReference>
<keyword evidence="7" id="KW-1185">Reference proteome</keyword>
<reference evidence="6" key="2">
    <citation type="submission" date="2018-05" db="EMBL/GenBank/DDBJ databases">
        <title>OmerRS3 (Oryza meridionalis Reference Sequence Version 3).</title>
        <authorList>
            <person name="Zhang J."/>
            <person name="Kudrna D."/>
            <person name="Lee S."/>
            <person name="Talag J."/>
            <person name="Welchert J."/>
            <person name="Wing R.A."/>
        </authorList>
    </citation>
    <scope>NUCLEOTIDE SEQUENCE [LARGE SCALE GENOMIC DNA]</scope>
    <source>
        <strain evidence="6">cv. OR44</strain>
    </source>
</reference>
<organism evidence="6">
    <name type="scientific">Oryza meridionalis</name>
    <dbReference type="NCBI Taxonomy" id="40149"/>
    <lineage>
        <taxon>Eukaryota</taxon>
        <taxon>Viridiplantae</taxon>
        <taxon>Streptophyta</taxon>
        <taxon>Embryophyta</taxon>
        <taxon>Tracheophyta</taxon>
        <taxon>Spermatophyta</taxon>
        <taxon>Magnoliopsida</taxon>
        <taxon>Liliopsida</taxon>
        <taxon>Poales</taxon>
        <taxon>Poaceae</taxon>
        <taxon>BOP clade</taxon>
        <taxon>Oryzoideae</taxon>
        <taxon>Oryzeae</taxon>
        <taxon>Oryzinae</taxon>
        <taxon>Oryza</taxon>
    </lineage>
</organism>
<dbReference type="Gramene" id="OMERI02G12860.1">
    <property type="protein sequence ID" value="OMERI02G12860.1"/>
    <property type="gene ID" value="OMERI02G12860"/>
</dbReference>
<name>A0A0E0CJ10_9ORYZ</name>
<feature type="domain" description="Tyrosine specific protein phosphatases" evidence="5">
    <location>
        <begin position="153"/>
        <end position="202"/>
    </location>
</feature>
<evidence type="ECO:0000256" key="3">
    <source>
        <dbReference type="ARBA" id="ARBA00023277"/>
    </source>
</evidence>
<dbReference type="InterPro" id="IPR029021">
    <property type="entry name" value="Prot-tyrosine_phosphatase-like"/>
</dbReference>
<dbReference type="Gene3D" id="3.90.190.10">
    <property type="entry name" value="Protein tyrosine phosphatase superfamily"/>
    <property type="match status" value="2"/>
</dbReference>
<dbReference type="GO" id="GO:2001070">
    <property type="term" value="F:starch binding"/>
    <property type="evidence" value="ECO:0007669"/>
    <property type="project" value="TreeGrafter"/>
</dbReference>
<dbReference type="InterPro" id="IPR052832">
    <property type="entry name" value="Starch-Glucan_Phosphatase"/>
</dbReference>
<dbReference type="InterPro" id="IPR020422">
    <property type="entry name" value="TYR_PHOSPHATASE_DUAL_dom"/>
</dbReference>
<evidence type="ECO:0000259" key="4">
    <source>
        <dbReference type="PROSITE" id="PS50054"/>
    </source>
</evidence>
<accession>A0A0E0CJ10</accession>
<proteinExistence type="predicted"/>
<feature type="domain" description="Tyrosine specific protein phosphatases" evidence="5">
    <location>
        <begin position="210"/>
        <end position="269"/>
    </location>
</feature>
<dbReference type="InterPro" id="IPR000387">
    <property type="entry name" value="Tyr_Pase_dom"/>
</dbReference>
<dbReference type="AlphaFoldDB" id="A0A0E0CJ10"/>
<evidence type="ECO:0000256" key="1">
    <source>
        <dbReference type="ARBA" id="ARBA00022801"/>
    </source>
</evidence>
<dbReference type="InterPro" id="IPR045204">
    <property type="entry name" value="DSP_laforin-like"/>
</dbReference>
<dbReference type="SUPFAM" id="SSF52799">
    <property type="entry name" value="(Phosphotyrosine protein) phosphatases II"/>
    <property type="match status" value="2"/>
</dbReference>
<feature type="domain" description="Tyrosine-protein phosphatase" evidence="4">
    <location>
        <begin position="76"/>
        <end position="290"/>
    </location>
</feature>
<dbReference type="PANTHER" id="PTHR46642">
    <property type="entry name" value="DUAL SPECIFICITY PHOSPHATASE, SUBGROUP, CATALYTIC DOMAIN"/>
    <property type="match status" value="1"/>
</dbReference>
<dbReference type="GO" id="GO:0019203">
    <property type="term" value="F:carbohydrate phosphatase activity"/>
    <property type="evidence" value="ECO:0007669"/>
    <property type="project" value="InterPro"/>
</dbReference>
<evidence type="ECO:0008006" key="8">
    <source>
        <dbReference type="Google" id="ProtNLM"/>
    </source>
</evidence>
<dbReference type="Pfam" id="PF00782">
    <property type="entry name" value="DSPc"/>
    <property type="match status" value="2"/>
</dbReference>
<sequence>MPAMATVPCFPATRGLPARGAVAARSRMAAGGSRSHSGVFLCRSSTTGSSRMEDYNTAMKRMMRNPYEYHHDLGMNYAIISDSLIVGSQPQKPEDIDHLKNEEKVAFILCLQQDKDIEYWGIDFQTVVNRCKELGIKHIRRPAVDFDPDSLRTQLPKAVSSLEWAISEGKGRVYVHCTAGLGRAPAVAIAYMFWFENMDAVDFDPDSLRTQLPKAVSSLEWAISEGKGRVYVHCTAGLGRAPAVAIAYMFWFENMDLKTAYEKLTSKRPCGPNKRAIRAATYDLAKNDPHKESFDGLPEHAFEGIADSERRLIQERVRALREA</sequence>
<dbReference type="PROSITE" id="PS50054">
    <property type="entry name" value="TYR_PHOSPHATASE_DUAL"/>
    <property type="match status" value="1"/>
</dbReference>
<protein>
    <recommendedName>
        <fullName evidence="8">Tyrosine specific protein phosphatases domain-containing protein</fullName>
    </recommendedName>
</protein>
<dbReference type="InterPro" id="IPR000340">
    <property type="entry name" value="Dual-sp_phosphatase_cat-dom"/>
</dbReference>
<dbReference type="PANTHER" id="PTHR46642:SF2">
    <property type="entry name" value="PHOSPHOGLUCAN PHOSPHATASE LSF2, CHLOROPLASTIC"/>
    <property type="match status" value="1"/>
</dbReference>
<dbReference type="GO" id="GO:0005983">
    <property type="term" value="P:starch catabolic process"/>
    <property type="evidence" value="ECO:0007669"/>
    <property type="project" value="TreeGrafter"/>
</dbReference>
<dbReference type="CDD" id="cd14526">
    <property type="entry name" value="DSP_laforin-like"/>
    <property type="match status" value="1"/>
</dbReference>
<dbReference type="SMART" id="SM00195">
    <property type="entry name" value="DSPc"/>
    <property type="match status" value="1"/>
</dbReference>
<evidence type="ECO:0000313" key="7">
    <source>
        <dbReference type="Proteomes" id="UP000008021"/>
    </source>
</evidence>
<dbReference type="HOGENOM" id="CLU_085882_0_0_1"/>
<keyword evidence="1" id="KW-0378">Hydrolase</keyword>
<evidence type="ECO:0000313" key="6">
    <source>
        <dbReference type="EnsemblPlants" id="OMERI02G12860.1"/>
    </source>
</evidence>
<evidence type="ECO:0000259" key="5">
    <source>
        <dbReference type="PROSITE" id="PS50056"/>
    </source>
</evidence>
<dbReference type="eggNOG" id="KOG1716">
    <property type="taxonomic scope" value="Eukaryota"/>
</dbReference>
<evidence type="ECO:0000256" key="2">
    <source>
        <dbReference type="ARBA" id="ARBA00022912"/>
    </source>
</evidence>
<reference evidence="6" key="1">
    <citation type="submission" date="2015-04" db="UniProtKB">
        <authorList>
            <consortium name="EnsemblPlants"/>
        </authorList>
    </citation>
    <scope>IDENTIFICATION</scope>
</reference>
<dbReference type="Proteomes" id="UP000008021">
    <property type="component" value="Chromosome 2"/>
</dbReference>
<dbReference type="PROSITE" id="PS50056">
    <property type="entry name" value="TYR_PHOSPHATASE_2"/>
    <property type="match status" value="2"/>
</dbReference>
<keyword evidence="2" id="KW-0904">Protein phosphatase</keyword>
<dbReference type="GO" id="GO:0004721">
    <property type="term" value="F:phosphoprotein phosphatase activity"/>
    <property type="evidence" value="ECO:0007669"/>
    <property type="project" value="UniProtKB-KW"/>
</dbReference>
<dbReference type="STRING" id="40149.A0A0E0CJ10"/>
<keyword evidence="3" id="KW-0119">Carbohydrate metabolism</keyword>